<gene>
    <name evidence="2" type="ORF">H9647_09315</name>
</gene>
<feature type="transmembrane region" description="Helical" evidence="1">
    <location>
        <begin position="32"/>
        <end position="54"/>
    </location>
</feature>
<accession>A0ABR8SXV7</accession>
<reference evidence="2 3" key="1">
    <citation type="submission" date="2020-08" db="EMBL/GenBank/DDBJ databases">
        <title>A Genomic Blueprint of the Chicken Gut Microbiome.</title>
        <authorList>
            <person name="Gilroy R."/>
            <person name="Ravi A."/>
            <person name="Getino M."/>
            <person name="Pursley I."/>
            <person name="Horton D.L."/>
            <person name="Alikhan N.-F."/>
            <person name="Baker D."/>
            <person name="Gharbi K."/>
            <person name="Hall N."/>
            <person name="Watson M."/>
            <person name="Adriaenssens E.M."/>
            <person name="Foster-Nyarko E."/>
            <person name="Jarju S."/>
            <person name="Secka A."/>
            <person name="Antonio M."/>
            <person name="Oren A."/>
            <person name="Chaudhuri R."/>
            <person name="La Ragione R.M."/>
            <person name="Hildebrand F."/>
            <person name="Pallen M.J."/>
        </authorList>
    </citation>
    <scope>NUCLEOTIDE SEQUENCE [LARGE SCALE GENOMIC DNA]</scope>
    <source>
        <strain evidence="2 3">Sa2BVA9</strain>
    </source>
</reference>
<sequence length="157" mass="16858">MTLGIIIALIAGSFVAMQVVFNSKMGEHTGSWLTTTIVLGLGAIASLAISLLVEGTGGYHLENMKGWYWISGAIGVGVVFSLMQGIKLLGPTFSTSIVLTSQLSFALLWDSLGFFGLEKIEFTMNKLIGVLVIIGGILVFKYGERLSQVRNSPKRSK</sequence>
<evidence type="ECO:0000256" key="1">
    <source>
        <dbReference type="SAM" id="Phobius"/>
    </source>
</evidence>
<keyword evidence="1" id="KW-1133">Transmembrane helix</keyword>
<dbReference type="EMBL" id="JACSQL010000003">
    <property type="protein sequence ID" value="MBD7968262.1"/>
    <property type="molecule type" value="Genomic_DNA"/>
</dbReference>
<evidence type="ECO:0000313" key="3">
    <source>
        <dbReference type="Proteomes" id="UP000608071"/>
    </source>
</evidence>
<dbReference type="Pfam" id="PF04657">
    <property type="entry name" value="DMT_YdcZ"/>
    <property type="match status" value="1"/>
</dbReference>
<feature type="transmembrane region" description="Helical" evidence="1">
    <location>
        <begin position="66"/>
        <end position="86"/>
    </location>
</feature>
<keyword evidence="1" id="KW-0812">Transmembrane</keyword>
<feature type="transmembrane region" description="Helical" evidence="1">
    <location>
        <begin position="127"/>
        <end position="143"/>
    </location>
</feature>
<keyword evidence="1" id="KW-0472">Membrane</keyword>
<protein>
    <submittedName>
        <fullName evidence="2">DMT family transporter</fullName>
    </submittedName>
</protein>
<keyword evidence="3" id="KW-1185">Reference proteome</keyword>
<dbReference type="InterPro" id="IPR006750">
    <property type="entry name" value="YdcZ"/>
</dbReference>
<dbReference type="PANTHER" id="PTHR34821:SF3">
    <property type="entry name" value="MEMBRANE PROTEIN"/>
    <property type="match status" value="1"/>
</dbReference>
<dbReference type="Proteomes" id="UP000608071">
    <property type="component" value="Unassembled WGS sequence"/>
</dbReference>
<name>A0ABR8SXV7_9BACL</name>
<dbReference type="PANTHER" id="PTHR34821">
    <property type="entry name" value="INNER MEMBRANE PROTEIN YDCZ"/>
    <property type="match status" value="1"/>
</dbReference>
<dbReference type="RefSeq" id="WP_191799506.1">
    <property type="nucleotide sequence ID" value="NZ_JACSQL010000003.1"/>
</dbReference>
<evidence type="ECO:0000313" key="2">
    <source>
        <dbReference type="EMBL" id="MBD7968262.1"/>
    </source>
</evidence>
<organism evidence="2 3">
    <name type="scientific">Paenibacillus gallinarum</name>
    <dbReference type="NCBI Taxonomy" id="2762232"/>
    <lineage>
        <taxon>Bacteria</taxon>
        <taxon>Bacillati</taxon>
        <taxon>Bacillota</taxon>
        <taxon>Bacilli</taxon>
        <taxon>Bacillales</taxon>
        <taxon>Paenibacillaceae</taxon>
        <taxon>Paenibacillus</taxon>
    </lineage>
</organism>
<proteinExistence type="predicted"/>
<comment type="caution">
    <text evidence="2">The sequence shown here is derived from an EMBL/GenBank/DDBJ whole genome shotgun (WGS) entry which is preliminary data.</text>
</comment>